<keyword evidence="2" id="KW-1185">Reference proteome</keyword>
<protein>
    <submittedName>
        <fullName evidence="1">Uncharacterized protein</fullName>
    </submittedName>
</protein>
<dbReference type="EMBL" id="BAABGY010000002">
    <property type="protein sequence ID" value="GAA4321508.1"/>
    <property type="molecule type" value="Genomic_DNA"/>
</dbReference>
<sequence length="83" mass="9366">MEPLQSFDLPVTYKGKEYSFPASLVQRGYAHRIEVDVDGTPVYFEWDEERKFRALIDPDAESSSTVDPGLVQALMQTLEALLG</sequence>
<gene>
    <name evidence="1" type="ORF">GCM10023184_07340</name>
</gene>
<evidence type="ECO:0000313" key="1">
    <source>
        <dbReference type="EMBL" id="GAA4321508.1"/>
    </source>
</evidence>
<evidence type="ECO:0000313" key="2">
    <source>
        <dbReference type="Proteomes" id="UP001501725"/>
    </source>
</evidence>
<proteinExistence type="predicted"/>
<reference evidence="2" key="1">
    <citation type="journal article" date="2019" name="Int. J. Syst. Evol. Microbiol.">
        <title>The Global Catalogue of Microorganisms (GCM) 10K type strain sequencing project: providing services to taxonomists for standard genome sequencing and annotation.</title>
        <authorList>
            <consortium name="The Broad Institute Genomics Platform"/>
            <consortium name="The Broad Institute Genome Sequencing Center for Infectious Disease"/>
            <person name="Wu L."/>
            <person name="Ma J."/>
        </authorList>
    </citation>
    <scope>NUCLEOTIDE SEQUENCE [LARGE SCALE GENOMIC DNA]</scope>
    <source>
        <strain evidence="2">JCM 17919</strain>
    </source>
</reference>
<comment type="caution">
    <text evidence="1">The sequence shown here is derived from an EMBL/GenBank/DDBJ whole genome shotgun (WGS) entry which is preliminary data.</text>
</comment>
<dbReference type="RefSeq" id="WP_345253481.1">
    <property type="nucleotide sequence ID" value="NZ_BAABGY010000002.1"/>
</dbReference>
<organism evidence="1 2">
    <name type="scientific">Flaviaesturariibacter amylovorans</name>
    <dbReference type="NCBI Taxonomy" id="1084520"/>
    <lineage>
        <taxon>Bacteria</taxon>
        <taxon>Pseudomonadati</taxon>
        <taxon>Bacteroidota</taxon>
        <taxon>Chitinophagia</taxon>
        <taxon>Chitinophagales</taxon>
        <taxon>Chitinophagaceae</taxon>
        <taxon>Flaviaestuariibacter</taxon>
    </lineage>
</organism>
<accession>A0ABP8GBU9</accession>
<dbReference type="Proteomes" id="UP001501725">
    <property type="component" value="Unassembled WGS sequence"/>
</dbReference>
<name>A0ABP8GBU9_9BACT</name>